<evidence type="ECO:0000313" key="2">
    <source>
        <dbReference type="EMBL" id="KAF2256010.1"/>
    </source>
</evidence>
<sequence>MQLLKLLATTALVLTNSLTTAAPIDSVNSEGIQAGTDDAPMCGYVRITPYDGFIVGFFATATCEPIFHGKEASVYSMDRDPCGCRFYATEQDCKSRVNVPTVFGPTWNESPFTGTKPKYVFCEKV</sequence>
<protein>
    <submittedName>
        <fullName evidence="2">Uncharacterized protein</fullName>
    </submittedName>
</protein>
<feature type="signal peptide" evidence="1">
    <location>
        <begin position="1"/>
        <end position="21"/>
    </location>
</feature>
<evidence type="ECO:0000256" key="1">
    <source>
        <dbReference type="SAM" id="SignalP"/>
    </source>
</evidence>
<dbReference type="OrthoDB" id="3706179at2759"/>
<organism evidence="2 3">
    <name type="scientific">Trematosphaeria pertusa</name>
    <dbReference type="NCBI Taxonomy" id="390896"/>
    <lineage>
        <taxon>Eukaryota</taxon>
        <taxon>Fungi</taxon>
        <taxon>Dikarya</taxon>
        <taxon>Ascomycota</taxon>
        <taxon>Pezizomycotina</taxon>
        <taxon>Dothideomycetes</taxon>
        <taxon>Pleosporomycetidae</taxon>
        <taxon>Pleosporales</taxon>
        <taxon>Massarineae</taxon>
        <taxon>Trematosphaeriaceae</taxon>
        <taxon>Trematosphaeria</taxon>
    </lineage>
</organism>
<reference evidence="2" key="1">
    <citation type="journal article" date="2020" name="Stud. Mycol.">
        <title>101 Dothideomycetes genomes: a test case for predicting lifestyles and emergence of pathogens.</title>
        <authorList>
            <person name="Haridas S."/>
            <person name="Albert R."/>
            <person name="Binder M."/>
            <person name="Bloem J."/>
            <person name="Labutti K."/>
            <person name="Salamov A."/>
            <person name="Andreopoulos B."/>
            <person name="Baker S."/>
            <person name="Barry K."/>
            <person name="Bills G."/>
            <person name="Bluhm B."/>
            <person name="Cannon C."/>
            <person name="Castanera R."/>
            <person name="Culley D."/>
            <person name="Daum C."/>
            <person name="Ezra D."/>
            <person name="Gonzalez J."/>
            <person name="Henrissat B."/>
            <person name="Kuo A."/>
            <person name="Liang C."/>
            <person name="Lipzen A."/>
            <person name="Lutzoni F."/>
            <person name="Magnuson J."/>
            <person name="Mondo S."/>
            <person name="Nolan M."/>
            <person name="Ohm R."/>
            <person name="Pangilinan J."/>
            <person name="Park H.-J."/>
            <person name="Ramirez L."/>
            <person name="Alfaro M."/>
            <person name="Sun H."/>
            <person name="Tritt A."/>
            <person name="Yoshinaga Y."/>
            <person name="Zwiers L.-H."/>
            <person name="Turgeon B."/>
            <person name="Goodwin S."/>
            <person name="Spatafora J."/>
            <person name="Crous P."/>
            <person name="Grigoriev I."/>
        </authorList>
    </citation>
    <scope>NUCLEOTIDE SEQUENCE</scope>
    <source>
        <strain evidence="2">CBS 122368</strain>
    </source>
</reference>
<dbReference type="GeneID" id="54580835"/>
<feature type="chain" id="PRO_5025343253" evidence="1">
    <location>
        <begin position="22"/>
        <end position="125"/>
    </location>
</feature>
<gene>
    <name evidence="2" type="ORF">BU26DRAFT_512927</name>
</gene>
<dbReference type="RefSeq" id="XP_033691014.1">
    <property type="nucleotide sequence ID" value="XM_033827505.1"/>
</dbReference>
<dbReference type="EMBL" id="ML987189">
    <property type="protein sequence ID" value="KAF2256010.1"/>
    <property type="molecule type" value="Genomic_DNA"/>
</dbReference>
<dbReference type="AlphaFoldDB" id="A0A6A6J277"/>
<dbReference type="Proteomes" id="UP000800094">
    <property type="component" value="Unassembled WGS sequence"/>
</dbReference>
<name>A0A6A6J277_9PLEO</name>
<proteinExistence type="predicted"/>
<keyword evidence="3" id="KW-1185">Reference proteome</keyword>
<keyword evidence="1" id="KW-0732">Signal</keyword>
<accession>A0A6A6J277</accession>
<evidence type="ECO:0000313" key="3">
    <source>
        <dbReference type="Proteomes" id="UP000800094"/>
    </source>
</evidence>